<dbReference type="InterPro" id="IPR002577">
    <property type="entry name" value="HTH_HxlR"/>
</dbReference>
<evidence type="ECO:0000313" key="6">
    <source>
        <dbReference type="Proteomes" id="UP000235005"/>
    </source>
</evidence>
<dbReference type="AlphaFoldDB" id="A0A2N5X6Z7"/>
<comment type="caution">
    <text evidence="5">The sequence shown here is derived from an EMBL/GenBank/DDBJ whole genome shotgun (WGS) entry which is preliminary data.</text>
</comment>
<dbReference type="PANTHER" id="PTHR33204:SF36">
    <property type="entry name" value="TRANSCRIPTIONAL REGULATORY PROTEIN"/>
    <property type="match status" value="1"/>
</dbReference>
<dbReference type="RefSeq" id="WP_101517238.1">
    <property type="nucleotide sequence ID" value="NZ_PKUS01000002.1"/>
</dbReference>
<gene>
    <name evidence="5" type="ORF">C0039_03360</name>
</gene>
<dbReference type="InterPro" id="IPR036390">
    <property type="entry name" value="WH_DNA-bd_sf"/>
</dbReference>
<dbReference type="Gene3D" id="1.10.10.10">
    <property type="entry name" value="Winged helix-like DNA-binding domain superfamily/Winged helix DNA-binding domain"/>
    <property type="match status" value="2"/>
</dbReference>
<keyword evidence="3" id="KW-0804">Transcription</keyword>
<dbReference type="PANTHER" id="PTHR33204">
    <property type="entry name" value="TRANSCRIPTIONAL REGULATOR, MARR FAMILY"/>
    <property type="match status" value="1"/>
</dbReference>
<dbReference type="PROSITE" id="PS51118">
    <property type="entry name" value="HTH_HXLR"/>
    <property type="match status" value="2"/>
</dbReference>
<dbReference type="EMBL" id="PKUS01000002">
    <property type="protein sequence ID" value="PLW70258.1"/>
    <property type="molecule type" value="Genomic_DNA"/>
</dbReference>
<name>A0A2N5X6Z7_9GAMM</name>
<dbReference type="Pfam" id="PF01638">
    <property type="entry name" value="HxlR"/>
    <property type="match status" value="2"/>
</dbReference>
<dbReference type="InterPro" id="IPR036388">
    <property type="entry name" value="WH-like_DNA-bd_sf"/>
</dbReference>
<dbReference type="OrthoDB" id="9807069at2"/>
<proteinExistence type="predicted"/>
<protein>
    <submittedName>
        <fullName evidence="5">Transcriptional regulator</fullName>
    </submittedName>
</protein>
<dbReference type="SUPFAM" id="SSF46785">
    <property type="entry name" value="Winged helix' DNA-binding domain"/>
    <property type="match status" value="2"/>
</dbReference>
<feature type="domain" description="HTH hxlR-type" evidence="4">
    <location>
        <begin position="9"/>
        <end position="106"/>
    </location>
</feature>
<accession>A0A2N5X6Z7</accession>
<dbReference type="Proteomes" id="UP000235005">
    <property type="component" value="Unassembled WGS sequence"/>
</dbReference>
<evidence type="ECO:0000256" key="2">
    <source>
        <dbReference type="ARBA" id="ARBA00023125"/>
    </source>
</evidence>
<keyword evidence="6" id="KW-1185">Reference proteome</keyword>
<dbReference type="GO" id="GO:0003677">
    <property type="term" value="F:DNA binding"/>
    <property type="evidence" value="ECO:0007669"/>
    <property type="project" value="UniProtKB-KW"/>
</dbReference>
<keyword evidence="2" id="KW-0238">DNA-binding</keyword>
<evidence type="ECO:0000256" key="1">
    <source>
        <dbReference type="ARBA" id="ARBA00023015"/>
    </source>
</evidence>
<evidence type="ECO:0000256" key="3">
    <source>
        <dbReference type="ARBA" id="ARBA00023163"/>
    </source>
</evidence>
<keyword evidence="1" id="KW-0805">Transcription regulation</keyword>
<feature type="domain" description="HTH hxlR-type" evidence="4">
    <location>
        <begin position="167"/>
        <end position="269"/>
    </location>
</feature>
<evidence type="ECO:0000259" key="4">
    <source>
        <dbReference type="PROSITE" id="PS51118"/>
    </source>
</evidence>
<reference evidence="5 6" key="1">
    <citation type="submission" date="2018-01" db="EMBL/GenBank/DDBJ databases">
        <title>The draft genome sequence of Halioglobus lutimaris HF004.</title>
        <authorList>
            <person name="Du Z.-J."/>
            <person name="Shi M.-J."/>
        </authorList>
    </citation>
    <scope>NUCLEOTIDE SEQUENCE [LARGE SCALE GENOMIC DNA]</scope>
    <source>
        <strain evidence="5 6">HF004</strain>
    </source>
</reference>
<evidence type="ECO:0000313" key="5">
    <source>
        <dbReference type="EMBL" id="PLW70258.1"/>
    </source>
</evidence>
<organism evidence="5 6">
    <name type="scientific">Pseudohalioglobus lutimaris</name>
    <dbReference type="NCBI Taxonomy" id="1737061"/>
    <lineage>
        <taxon>Bacteria</taxon>
        <taxon>Pseudomonadati</taxon>
        <taxon>Pseudomonadota</taxon>
        <taxon>Gammaproteobacteria</taxon>
        <taxon>Cellvibrionales</taxon>
        <taxon>Halieaceae</taxon>
        <taxon>Pseudohalioglobus</taxon>
    </lineage>
</organism>
<sequence length="313" mass="36041">MNTLTTRASSINRALDQIGDKWCLLIIQEVFWGINTFSEMLATTGASRGVLSDRLQWLQKVDCLTKAPGRKGGKRMIYRLTPKSIELYDSALMALEWERRFFPTLELESVTLLHRTCGHVFTPQMRCGKCNESISIYDVSYKPGPGAARDEREKKVRRRSSLSVQDVPSKRSVYRNLINIVGDRWTANVIALSFHGFNRFEQFHEELPVATNILTDRLKFLVEHGIFQQVLYKERPPRYEYRLTEKGEATYPWFLSILQWGDKWCDPTGAGKPMRLIHKRCGHTLHGQVKCSECEKVLNAQEVQFDIGDPRAA</sequence>